<dbReference type="RefSeq" id="XP_052947671.1">
    <property type="nucleotide sequence ID" value="XM_053088293.1"/>
</dbReference>
<reference evidence="1" key="1">
    <citation type="journal article" date="2022" name="G3 (Bethesda)">
        <title>High quality genome of the basidiomycete yeast Dioszegia hungarica PDD-24b-2 isolated from cloud water.</title>
        <authorList>
            <person name="Jarrige D."/>
            <person name="Haridas S."/>
            <person name="Bleykasten-Grosshans C."/>
            <person name="Joly M."/>
            <person name="Nadalig T."/>
            <person name="Sancelme M."/>
            <person name="Vuilleumier S."/>
            <person name="Grigoriev I.V."/>
            <person name="Amato P."/>
            <person name="Bringel F."/>
        </authorList>
    </citation>
    <scope>NUCLEOTIDE SEQUENCE</scope>
    <source>
        <strain evidence="1">PDD-24b-2</strain>
    </source>
</reference>
<name>A0AA38HEL4_9TREE</name>
<sequence length="220" mass="24684">MTSHYSEIVSSCDPIIELLQLEAGAVCEMNGAEDGGMKHYGRRAEAIRKRWKNTMNLLDAESTKREWLVGADDCTVEELTDCFPAYDTAAYTSAAAAQLQAIYRQLTGMIAREVYRPCVVRSASIEKSHAKDDIPRLGQSMVGGLDVLDSHLITAAATFAESLQEWKTDLTSNPVMYDFDREPYHHGVFRDALAYFAASQSNQTLRRADFYGKWPKRVQD</sequence>
<comment type="caution">
    <text evidence="1">The sequence shown here is derived from an EMBL/GenBank/DDBJ whole genome shotgun (WGS) entry which is preliminary data.</text>
</comment>
<dbReference type="EMBL" id="JAKWFO010000003">
    <property type="protein sequence ID" value="KAI9637894.1"/>
    <property type="molecule type" value="Genomic_DNA"/>
</dbReference>
<protein>
    <submittedName>
        <fullName evidence="1">Uncharacterized protein</fullName>
    </submittedName>
</protein>
<organism evidence="1 2">
    <name type="scientific">Dioszegia hungarica</name>
    <dbReference type="NCBI Taxonomy" id="4972"/>
    <lineage>
        <taxon>Eukaryota</taxon>
        <taxon>Fungi</taxon>
        <taxon>Dikarya</taxon>
        <taxon>Basidiomycota</taxon>
        <taxon>Agaricomycotina</taxon>
        <taxon>Tremellomycetes</taxon>
        <taxon>Tremellales</taxon>
        <taxon>Bulleribasidiaceae</taxon>
        <taxon>Dioszegia</taxon>
    </lineage>
</organism>
<evidence type="ECO:0000313" key="2">
    <source>
        <dbReference type="Proteomes" id="UP001164286"/>
    </source>
</evidence>
<dbReference type="Proteomes" id="UP001164286">
    <property type="component" value="Unassembled WGS sequence"/>
</dbReference>
<proteinExistence type="predicted"/>
<accession>A0AA38HEL4</accession>
<gene>
    <name evidence="1" type="ORF">MKK02DRAFT_31441</name>
</gene>
<dbReference type="GeneID" id="77727498"/>
<evidence type="ECO:0000313" key="1">
    <source>
        <dbReference type="EMBL" id="KAI9637894.1"/>
    </source>
</evidence>
<keyword evidence="2" id="KW-1185">Reference proteome</keyword>
<dbReference type="AlphaFoldDB" id="A0AA38HEL4"/>